<dbReference type="OrthoDB" id="5422561at2"/>
<dbReference type="EMBL" id="MCGG01000049">
    <property type="protein sequence ID" value="OEJ65522.1"/>
    <property type="molecule type" value="Genomic_DNA"/>
</dbReference>
<keyword evidence="2" id="KW-1185">Reference proteome</keyword>
<dbReference type="AlphaFoldDB" id="A0A1E5Q582"/>
<dbReference type="InterPro" id="IPR021831">
    <property type="entry name" value="ParD-like"/>
</dbReference>
<gene>
    <name evidence="1" type="ORF">BEN30_14165</name>
</gene>
<organism evidence="1 2">
    <name type="scientific">Magnetovibrio blakemorei</name>
    <dbReference type="NCBI Taxonomy" id="28181"/>
    <lineage>
        <taxon>Bacteria</taxon>
        <taxon>Pseudomonadati</taxon>
        <taxon>Pseudomonadota</taxon>
        <taxon>Alphaproteobacteria</taxon>
        <taxon>Rhodospirillales</taxon>
        <taxon>Magnetovibrionaceae</taxon>
        <taxon>Magnetovibrio</taxon>
    </lineage>
</organism>
<evidence type="ECO:0008006" key="3">
    <source>
        <dbReference type="Google" id="ProtNLM"/>
    </source>
</evidence>
<reference evidence="2" key="1">
    <citation type="submission" date="2016-07" db="EMBL/GenBank/DDBJ databases">
        <authorList>
            <person name="Florea S."/>
            <person name="Webb J.S."/>
            <person name="Jaromczyk J."/>
            <person name="Schardl C.L."/>
        </authorList>
    </citation>
    <scope>NUCLEOTIDE SEQUENCE [LARGE SCALE GENOMIC DNA]</scope>
    <source>
        <strain evidence="2">MV-1</strain>
    </source>
</reference>
<sequence length="136" mass="14765">MTKAASPIRLQDELMKAAQATGKAYHRSRAEQVEYWADLGRKVSDILNPDTLLAVKSGLATLTIEATKPVDIDPDNIFTTLDRKRANGTLAMAISDGKVRYQMSQAQPGMLEQIAADGTVQVGQFINGNFEPEDAA</sequence>
<evidence type="ECO:0000313" key="1">
    <source>
        <dbReference type="EMBL" id="OEJ65522.1"/>
    </source>
</evidence>
<proteinExistence type="predicted"/>
<name>A0A1E5Q582_9PROT</name>
<dbReference type="Pfam" id="PF11903">
    <property type="entry name" value="ParD_like"/>
    <property type="match status" value="1"/>
</dbReference>
<evidence type="ECO:0000313" key="2">
    <source>
        <dbReference type="Proteomes" id="UP000095347"/>
    </source>
</evidence>
<dbReference type="RefSeq" id="WP_069958730.1">
    <property type="nucleotide sequence ID" value="NZ_MCGG01000049.1"/>
</dbReference>
<accession>A0A1E5Q582</accession>
<comment type="caution">
    <text evidence="1">The sequence shown here is derived from an EMBL/GenBank/DDBJ whole genome shotgun (WGS) entry which is preliminary data.</text>
</comment>
<dbReference type="Proteomes" id="UP000095347">
    <property type="component" value="Unassembled WGS sequence"/>
</dbReference>
<protein>
    <recommendedName>
        <fullName evidence="3">ParD-like antitoxin of type II toxin-antitoxin system</fullName>
    </recommendedName>
</protein>